<dbReference type="Gene3D" id="3.40.50.150">
    <property type="entry name" value="Vaccinia Virus protein VP39"/>
    <property type="match status" value="1"/>
</dbReference>
<evidence type="ECO:0000259" key="1">
    <source>
        <dbReference type="Pfam" id="PF13847"/>
    </source>
</evidence>
<proteinExistence type="predicted"/>
<dbReference type="OrthoDB" id="8300214at2759"/>
<protein>
    <recommendedName>
        <fullName evidence="1">Methyltransferase domain-containing protein</fullName>
    </recommendedName>
</protein>
<reference evidence="2" key="1">
    <citation type="submission" date="2021-02" db="EMBL/GenBank/DDBJ databases">
        <authorList>
            <person name="Nowell W R."/>
        </authorList>
    </citation>
    <scope>NUCLEOTIDE SEQUENCE</scope>
</reference>
<feature type="domain" description="Methyltransferase" evidence="1">
    <location>
        <begin position="5"/>
        <end position="120"/>
    </location>
</feature>
<dbReference type="Proteomes" id="UP000663829">
    <property type="component" value="Unassembled WGS sequence"/>
</dbReference>
<dbReference type="InterPro" id="IPR029063">
    <property type="entry name" value="SAM-dependent_MTases_sf"/>
</dbReference>
<dbReference type="EMBL" id="CAJNOQ010014292">
    <property type="protein sequence ID" value="CAF1338842.1"/>
    <property type="molecule type" value="Genomic_DNA"/>
</dbReference>
<evidence type="ECO:0000313" key="2">
    <source>
        <dbReference type="EMBL" id="CAF1338842.1"/>
    </source>
</evidence>
<sequence>DDEGIDLCCGDGRFTHYLSQKVKNIIGIDFDDKMIQFANEHYSNDNCEFQIYDIRLLPEKFYDQFNIVLCMFGLHWVEEQEQVLRQIKLIAKSSAKILISFSRRNEGFYSAIEQTMNNPKELIHLKPPITRNVREGIGQNKTEW</sequence>
<comment type="caution">
    <text evidence="2">The sequence shown here is derived from an EMBL/GenBank/DDBJ whole genome shotgun (WGS) entry which is preliminary data.</text>
</comment>
<organism evidence="2 4">
    <name type="scientific">Didymodactylos carnosus</name>
    <dbReference type="NCBI Taxonomy" id="1234261"/>
    <lineage>
        <taxon>Eukaryota</taxon>
        <taxon>Metazoa</taxon>
        <taxon>Spiralia</taxon>
        <taxon>Gnathifera</taxon>
        <taxon>Rotifera</taxon>
        <taxon>Eurotatoria</taxon>
        <taxon>Bdelloidea</taxon>
        <taxon>Philodinida</taxon>
        <taxon>Philodinidae</taxon>
        <taxon>Didymodactylos</taxon>
    </lineage>
</organism>
<evidence type="ECO:0000313" key="3">
    <source>
        <dbReference type="EMBL" id="CAF4198040.1"/>
    </source>
</evidence>
<name>A0A815GFD0_9BILA</name>
<dbReference type="CDD" id="cd02440">
    <property type="entry name" value="AdoMet_MTases"/>
    <property type="match status" value="1"/>
</dbReference>
<dbReference type="PANTHER" id="PTHR43861:SF1">
    <property type="entry name" value="TRANS-ACONITATE 2-METHYLTRANSFERASE"/>
    <property type="match status" value="1"/>
</dbReference>
<dbReference type="AlphaFoldDB" id="A0A815GFD0"/>
<evidence type="ECO:0000313" key="4">
    <source>
        <dbReference type="Proteomes" id="UP000663829"/>
    </source>
</evidence>
<accession>A0A815GFD0</accession>
<dbReference type="PANTHER" id="PTHR43861">
    <property type="entry name" value="TRANS-ACONITATE 2-METHYLTRANSFERASE-RELATED"/>
    <property type="match status" value="1"/>
</dbReference>
<keyword evidence="4" id="KW-1185">Reference proteome</keyword>
<feature type="non-terminal residue" evidence="2">
    <location>
        <position position="1"/>
    </location>
</feature>
<dbReference type="Pfam" id="PF13847">
    <property type="entry name" value="Methyltransf_31"/>
    <property type="match status" value="1"/>
</dbReference>
<dbReference type="SUPFAM" id="SSF53335">
    <property type="entry name" value="S-adenosyl-L-methionine-dependent methyltransferases"/>
    <property type="match status" value="1"/>
</dbReference>
<dbReference type="EMBL" id="CAJOBC010057509">
    <property type="protein sequence ID" value="CAF4198040.1"/>
    <property type="molecule type" value="Genomic_DNA"/>
</dbReference>
<dbReference type="InterPro" id="IPR025714">
    <property type="entry name" value="Methyltranfer_dom"/>
</dbReference>
<gene>
    <name evidence="2" type="ORF">GPM918_LOCUS30327</name>
    <name evidence="3" type="ORF">SRO942_LOCUS30938</name>
</gene>
<dbReference type="Proteomes" id="UP000681722">
    <property type="component" value="Unassembled WGS sequence"/>
</dbReference>